<sequence length="385" mass="45115">MLSYMSRLRCLTKSNLLRKKWSLSQRKSLSSEQSQSAPDRFSFFKNEMNDLNTFYPLIAEDLTNLISQYKEFPGLLEKFPVLIDYTVPSEDPYFLTTALIPLYTYKAVEEPDKLTRDNLRNACMMAWVYRILEASQIIVDDIMDDSETRYNKPTWFKKPGVTMESAILDSHYLATGGYLLMMRRLADHPCCLQIVDLYMENMFMTFVTQYMDTQNVGVKEYVRLVPLVLNKALYIFDGSVRAGLYLANIKDPETHEAIKKYTVPMSRFYQLTNDMNGVFQDENKFQRHCPDILWGRNCWLVATALKLANPAQKKIIEEHYGNGKMESAMRVKEVYRELKLDEVHAERTEEFVKEMYDVVEKLPKRIPKQPFHVMVQQLAMNNLYS</sequence>
<organism evidence="7">
    <name type="scientific">Phyllotreta armoraciae</name>
    <dbReference type="NCBI Taxonomy" id="1553667"/>
    <lineage>
        <taxon>Eukaryota</taxon>
        <taxon>Metazoa</taxon>
        <taxon>Ecdysozoa</taxon>
        <taxon>Arthropoda</taxon>
        <taxon>Hexapoda</taxon>
        <taxon>Insecta</taxon>
        <taxon>Pterygota</taxon>
        <taxon>Neoptera</taxon>
        <taxon>Endopterygota</taxon>
        <taxon>Coleoptera</taxon>
        <taxon>Polyphaga</taxon>
        <taxon>Cucujiformia</taxon>
        <taxon>Chrysomeloidea</taxon>
        <taxon>Chrysomelidae</taxon>
        <taxon>Galerucinae</taxon>
        <taxon>Alticini</taxon>
        <taxon>Phyllotreta</taxon>
    </lineage>
</organism>
<accession>A0A140AZ67</accession>
<dbReference type="GO" id="GO:0005737">
    <property type="term" value="C:cytoplasm"/>
    <property type="evidence" value="ECO:0007669"/>
    <property type="project" value="TreeGrafter"/>
</dbReference>
<comment type="similarity">
    <text evidence="6">Belongs to the FPP/GGPP synthase family.</text>
</comment>
<dbReference type="Gene3D" id="1.10.600.10">
    <property type="entry name" value="Farnesyl Diphosphate Synthase"/>
    <property type="match status" value="1"/>
</dbReference>
<dbReference type="GO" id="GO:0045337">
    <property type="term" value="P:farnesyl diphosphate biosynthetic process"/>
    <property type="evidence" value="ECO:0007669"/>
    <property type="project" value="TreeGrafter"/>
</dbReference>
<evidence type="ECO:0000256" key="4">
    <source>
        <dbReference type="ARBA" id="ARBA00022842"/>
    </source>
</evidence>
<dbReference type="GO" id="GO:0004337">
    <property type="term" value="F:(2E,6E)-farnesyl diphosphate synthase activity"/>
    <property type="evidence" value="ECO:0007669"/>
    <property type="project" value="TreeGrafter"/>
</dbReference>
<dbReference type="InterPro" id="IPR008949">
    <property type="entry name" value="Isoprenoid_synthase_dom_sf"/>
</dbReference>
<dbReference type="Pfam" id="PF00348">
    <property type="entry name" value="polyprenyl_synt"/>
    <property type="match status" value="1"/>
</dbReference>
<keyword evidence="2 6" id="KW-0808">Transferase</keyword>
<evidence type="ECO:0000256" key="3">
    <source>
        <dbReference type="ARBA" id="ARBA00022723"/>
    </source>
</evidence>
<dbReference type="GO" id="GO:0004161">
    <property type="term" value="F:dimethylallyltranstransferase activity"/>
    <property type="evidence" value="ECO:0007669"/>
    <property type="project" value="TreeGrafter"/>
</dbReference>
<dbReference type="GO" id="GO:0046872">
    <property type="term" value="F:metal ion binding"/>
    <property type="evidence" value="ECO:0007669"/>
    <property type="project" value="UniProtKB-KW"/>
</dbReference>
<reference evidence="7" key="1">
    <citation type="submission" date="2015-10" db="EMBL/GenBank/DDBJ databases">
        <title>A novel family of terpene synthases evolved from farnesyl diphosphate synthases in a leaf beetle.</title>
        <authorList>
            <person name="Beran F."/>
            <person name="Rahfeld P."/>
            <person name="Nagel R."/>
            <person name="Vogel H."/>
            <person name="Wielsch N."/>
            <person name="Luck K."/>
            <person name="Irmisch S."/>
            <person name="Ramasamy S."/>
            <person name="Gershenzon J."/>
            <person name="Heckel D.G."/>
            <person name="Koellner T.G."/>
        </authorList>
    </citation>
    <scope>NUCLEOTIDE SEQUENCE</scope>
</reference>
<dbReference type="SUPFAM" id="SSF48576">
    <property type="entry name" value="Terpenoid synthases"/>
    <property type="match status" value="1"/>
</dbReference>
<evidence type="ECO:0000256" key="5">
    <source>
        <dbReference type="ARBA" id="ARBA00033740"/>
    </source>
</evidence>
<evidence type="ECO:0000256" key="6">
    <source>
        <dbReference type="RuleBase" id="RU004466"/>
    </source>
</evidence>
<dbReference type="InterPro" id="IPR039702">
    <property type="entry name" value="FPS1-like"/>
</dbReference>
<keyword evidence="3" id="KW-0479">Metal-binding</keyword>
<name>A0A140AZ67_9CUCU</name>
<dbReference type="EMBL" id="KT959252">
    <property type="protein sequence ID" value="ALL35415.1"/>
    <property type="molecule type" value="mRNA"/>
</dbReference>
<dbReference type="PANTHER" id="PTHR11525">
    <property type="entry name" value="FARNESYL-PYROPHOSPHATE SYNTHETASE"/>
    <property type="match status" value="1"/>
</dbReference>
<proteinExistence type="evidence at transcript level"/>
<evidence type="ECO:0000256" key="1">
    <source>
        <dbReference type="ARBA" id="ARBA00001946"/>
    </source>
</evidence>
<dbReference type="AlphaFoldDB" id="A0A140AZ67"/>
<comment type="pathway">
    <text evidence="5">Pheromone biosynthesis.</text>
</comment>
<protein>
    <submittedName>
        <fullName evidence="7">Terpene synthase</fullName>
    </submittedName>
</protein>
<keyword evidence="4" id="KW-0460">Magnesium</keyword>
<dbReference type="InterPro" id="IPR000092">
    <property type="entry name" value="Polyprenyl_synt"/>
</dbReference>
<evidence type="ECO:0000313" key="7">
    <source>
        <dbReference type="EMBL" id="ALL35415.1"/>
    </source>
</evidence>
<gene>
    <name evidence="7" type="primary">tps2</name>
</gene>
<dbReference type="PANTHER" id="PTHR11525:SF0">
    <property type="entry name" value="FARNESYL PYROPHOSPHATE SYNTHASE"/>
    <property type="match status" value="1"/>
</dbReference>
<dbReference type="GO" id="GO:0042811">
    <property type="term" value="P:pheromone biosynthetic process"/>
    <property type="evidence" value="ECO:0007669"/>
    <property type="project" value="UniProtKB-ARBA"/>
</dbReference>
<evidence type="ECO:0000256" key="2">
    <source>
        <dbReference type="ARBA" id="ARBA00022679"/>
    </source>
</evidence>
<comment type="cofactor">
    <cofactor evidence="1">
        <name>Mg(2+)</name>
        <dbReference type="ChEBI" id="CHEBI:18420"/>
    </cofactor>
</comment>